<name>A0A7T9TKK7_9MICO</name>
<dbReference type="EMBL" id="CP065682">
    <property type="protein sequence ID" value="QPS35269.1"/>
    <property type="molecule type" value="Genomic_DNA"/>
</dbReference>
<evidence type="ECO:0000256" key="4">
    <source>
        <dbReference type="ARBA" id="ARBA00022989"/>
    </source>
</evidence>
<gene>
    <name evidence="6" type="ORF">I6G59_08245</name>
</gene>
<dbReference type="PANTHER" id="PTHR34857">
    <property type="entry name" value="SLL0384 PROTEIN"/>
    <property type="match status" value="1"/>
</dbReference>
<accession>A0A7T9TKK7</accession>
<proteinExistence type="predicted"/>
<dbReference type="CDD" id="cd16914">
    <property type="entry name" value="EcfT"/>
    <property type="match status" value="1"/>
</dbReference>
<sequence>MERARSRCEVSALSEAAPARERVAIEDPGQLIPVVRSTALVRCNPLTKIAVALILMVGALLSIDIVSAGVVLGFSLLALPLSGLDLWAALKRLWFLPLGALLAAWGTAILAEKTGAVVVDLGPILMTTGSLESAAAIFVRALALAVPLVVLASTIDPRDLSDALVQHLRLPETVVVSVLAASRLLGLLVTEWQTLAMARRARGLAGGSVLRRTGSLFAGIFVLLVQSIRRGTRLAMAMEGRAFGRRGRTWRRRSRFGIADAVVVLTALAVTVAAIASAHLLGTWNPIIPG</sequence>
<dbReference type="PANTHER" id="PTHR34857:SF2">
    <property type="entry name" value="SLL0384 PROTEIN"/>
    <property type="match status" value="1"/>
</dbReference>
<dbReference type="InterPro" id="IPR003339">
    <property type="entry name" value="ABC/ECF_trnsptr_transmembrane"/>
</dbReference>
<comment type="subcellular location">
    <subcellularLocation>
        <location evidence="1">Membrane</location>
        <topology evidence="1">Multi-pass membrane protein</topology>
    </subcellularLocation>
</comment>
<dbReference type="AlphaFoldDB" id="A0A7T9TKK7"/>
<dbReference type="KEGG" id="bcau:I6G59_08245"/>
<keyword evidence="3 6" id="KW-0812">Transmembrane</keyword>
<evidence type="ECO:0000313" key="6">
    <source>
        <dbReference type="EMBL" id="QPS35269.1"/>
    </source>
</evidence>
<evidence type="ECO:0000313" key="7">
    <source>
        <dbReference type="Proteomes" id="UP000594979"/>
    </source>
</evidence>
<dbReference type="InterPro" id="IPR051611">
    <property type="entry name" value="ECF_transporter_component"/>
</dbReference>
<keyword evidence="4" id="KW-1133">Transmembrane helix</keyword>
<evidence type="ECO:0000256" key="1">
    <source>
        <dbReference type="ARBA" id="ARBA00004141"/>
    </source>
</evidence>
<organism evidence="6 7">
    <name type="scientific">Brevibacterium casei</name>
    <dbReference type="NCBI Taxonomy" id="33889"/>
    <lineage>
        <taxon>Bacteria</taxon>
        <taxon>Bacillati</taxon>
        <taxon>Actinomycetota</taxon>
        <taxon>Actinomycetes</taxon>
        <taxon>Micrococcales</taxon>
        <taxon>Brevibacteriaceae</taxon>
        <taxon>Brevibacterium</taxon>
    </lineage>
</organism>
<evidence type="ECO:0000256" key="3">
    <source>
        <dbReference type="ARBA" id="ARBA00022692"/>
    </source>
</evidence>
<dbReference type="Pfam" id="PF02361">
    <property type="entry name" value="CbiQ"/>
    <property type="match status" value="1"/>
</dbReference>
<evidence type="ECO:0000256" key="2">
    <source>
        <dbReference type="ARBA" id="ARBA00022475"/>
    </source>
</evidence>
<protein>
    <submittedName>
        <fullName evidence="6">Energy-coupling factor transporter transmembrane protein EcfT</fullName>
    </submittedName>
</protein>
<dbReference type="GO" id="GO:0005886">
    <property type="term" value="C:plasma membrane"/>
    <property type="evidence" value="ECO:0007669"/>
    <property type="project" value="UniProtKB-ARBA"/>
</dbReference>
<keyword evidence="5" id="KW-0472">Membrane</keyword>
<dbReference type="Proteomes" id="UP000594979">
    <property type="component" value="Chromosome"/>
</dbReference>
<reference evidence="6 7" key="1">
    <citation type="submission" date="2020-12" db="EMBL/GenBank/DDBJ databases">
        <title>FDA dAtabase for Regulatory Grade micrObial Sequences (FDA-ARGOS): Supporting development and validation of Infectious Disease Dx tests.</title>
        <authorList>
            <person name="Sproer C."/>
            <person name="Gronow S."/>
            <person name="Severitt S."/>
            <person name="Schroder I."/>
            <person name="Tallon L."/>
            <person name="Sadzewicz L."/>
            <person name="Zhao X."/>
            <person name="Boylan J."/>
            <person name="Ott S."/>
            <person name="Bowen H."/>
            <person name="Vavikolanu K."/>
            <person name="Mehta A."/>
            <person name="Aluvathingal J."/>
            <person name="Nadendla S."/>
            <person name="Lowell S."/>
            <person name="Myers T."/>
            <person name="Yan Y."/>
            <person name="Sichtig H."/>
        </authorList>
    </citation>
    <scope>NUCLEOTIDE SEQUENCE [LARGE SCALE GENOMIC DNA]</scope>
    <source>
        <strain evidence="6 7">FDAARGOS_902</strain>
    </source>
</reference>
<evidence type="ECO:0000256" key="5">
    <source>
        <dbReference type="ARBA" id="ARBA00023136"/>
    </source>
</evidence>
<keyword evidence="2" id="KW-1003">Cell membrane</keyword>